<evidence type="ECO:0008006" key="4">
    <source>
        <dbReference type="Google" id="ProtNLM"/>
    </source>
</evidence>
<evidence type="ECO:0000313" key="3">
    <source>
        <dbReference type="Proteomes" id="UP001498398"/>
    </source>
</evidence>
<organism evidence="2 3">
    <name type="scientific">Marasmiellus scandens</name>
    <dbReference type="NCBI Taxonomy" id="2682957"/>
    <lineage>
        <taxon>Eukaryota</taxon>
        <taxon>Fungi</taxon>
        <taxon>Dikarya</taxon>
        <taxon>Basidiomycota</taxon>
        <taxon>Agaricomycotina</taxon>
        <taxon>Agaricomycetes</taxon>
        <taxon>Agaricomycetidae</taxon>
        <taxon>Agaricales</taxon>
        <taxon>Marasmiineae</taxon>
        <taxon>Omphalotaceae</taxon>
        <taxon>Marasmiellus</taxon>
    </lineage>
</organism>
<evidence type="ECO:0000313" key="1">
    <source>
        <dbReference type="EMBL" id="KAK7446262.1"/>
    </source>
</evidence>
<evidence type="ECO:0000313" key="2">
    <source>
        <dbReference type="EMBL" id="KAK7448765.1"/>
    </source>
</evidence>
<protein>
    <recommendedName>
        <fullName evidence="4">F-box domain-containing protein</fullName>
    </recommendedName>
</protein>
<sequence>MPIPISAELTDLIIDAIDNSECETLQQISLVSKLWRPRSQYKLFSKTINLVHPGARHRCGTQWSGTRRALLSYVLEFLKIARGSRTISSAVRGLVIPDVALNQSFPFDGLRKLEVAFIADQESMLGSLISDLDLVSRGHPVRRAYTGAFPREIVLQNPRLQQLMLTNMVLDEAVMLSMFQALGADKECSSLSVLGLNACHFTSRSPSVRREPHRVNFRDLTLVIGDMDNADAFVDAFDIQGLRSLCFATDVCPEMCANVINKHCSQLQRITFLDLPCCVAPGLANIHYDRLQSLRELYITSTFFHHNLSGHDTASYLIGKIAEAPSIPLETIGLPANSVLSNNSTRIDGALTKLAEAKACSLKEIVFRWETELERLSKSVDERLPNAASTDLLVMVSGEHDGYMAPASFSLELSV</sequence>
<name>A0ABR1J2M6_9AGAR</name>
<reference evidence="2 3" key="1">
    <citation type="submission" date="2024-01" db="EMBL/GenBank/DDBJ databases">
        <title>A draft genome for the cacao thread blight pathogen Marasmiellus scandens.</title>
        <authorList>
            <person name="Baruah I.K."/>
            <person name="Leung J."/>
            <person name="Bukari Y."/>
            <person name="Amoako-Attah I."/>
            <person name="Meinhardt L.W."/>
            <person name="Bailey B.A."/>
            <person name="Cohen S.P."/>
        </authorList>
    </citation>
    <scope>NUCLEOTIDE SEQUENCE [LARGE SCALE GENOMIC DNA]</scope>
    <source>
        <strain evidence="2 3">GH-19</strain>
    </source>
</reference>
<accession>A0ABR1J2M6</accession>
<gene>
    <name evidence="2" type="ORF">VKT23_013497</name>
    <name evidence="1" type="ORF">VKT23_014467</name>
</gene>
<dbReference type="SUPFAM" id="SSF52047">
    <property type="entry name" value="RNI-like"/>
    <property type="match status" value="1"/>
</dbReference>
<dbReference type="EMBL" id="JBANRG010000037">
    <property type="protein sequence ID" value="KAK7448765.1"/>
    <property type="molecule type" value="Genomic_DNA"/>
</dbReference>
<dbReference type="EMBL" id="JBANRG010000044">
    <property type="protein sequence ID" value="KAK7446262.1"/>
    <property type="molecule type" value="Genomic_DNA"/>
</dbReference>
<proteinExistence type="predicted"/>
<keyword evidence="3" id="KW-1185">Reference proteome</keyword>
<comment type="caution">
    <text evidence="2">The sequence shown here is derived from an EMBL/GenBank/DDBJ whole genome shotgun (WGS) entry which is preliminary data.</text>
</comment>
<dbReference type="Proteomes" id="UP001498398">
    <property type="component" value="Unassembled WGS sequence"/>
</dbReference>